<dbReference type="Pfam" id="PF03372">
    <property type="entry name" value="Exo_endo_phos"/>
    <property type="match status" value="1"/>
</dbReference>
<protein>
    <submittedName>
        <fullName evidence="3">Endonuclease</fullName>
    </submittedName>
</protein>
<dbReference type="Proteomes" id="UP000305887">
    <property type="component" value="Unassembled WGS sequence"/>
</dbReference>
<organism evidence="3 4">
    <name type="scientific">Rubellimicrobium rubrum</name>
    <dbReference type="NCBI Taxonomy" id="2585369"/>
    <lineage>
        <taxon>Bacteria</taxon>
        <taxon>Pseudomonadati</taxon>
        <taxon>Pseudomonadota</taxon>
        <taxon>Alphaproteobacteria</taxon>
        <taxon>Rhodobacterales</taxon>
        <taxon>Roseobacteraceae</taxon>
        <taxon>Rubellimicrobium</taxon>
    </lineage>
</organism>
<keyword evidence="1" id="KW-1133">Transmembrane helix</keyword>
<keyword evidence="1" id="KW-0472">Membrane</keyword>
<dbReference type="EMBL" id="VDFU01000016">
    <property type="protein sequence ID" value="TNC48587.1"/>
    <property type="molecule type" value="Genomic_DNA"/>
</dbReference>
<evidence type="ECO:0000313" key="4">
    <source>
        <dbReference type="Proteomes" id="UP000305887"/>
    </source>
</evidence>
<keyword evidence="3" id="KW-0540">Nuclease</keyword>
<dbReference type="InterPro" id="IPR005135">
    <property type="entry name" value="Endo/exonuclease/phosphatase"/>
</dbReference>
<dbReference type="InterPro" id="IPR036691">
    <property type="entry name" value="Endo/exonu/phosph_ase_sf"/>
</dbReference>
<keyword evidence="1" id="KW-0812">Transmembrane</keyword>
<keyword evidence="3" id="KW-0255">Endonuclease</keyword>
<sequence>MQIVIFILGALLVGLTILSRLRSARWWIRFADFPRMQIAFGLLAVLLLQFALTDTGGLWDMALTGALLIALAYQAWRIFPYTRLAPTQVRTAQPTPPGDEGRVLRVLVSNVLMQNRIDDRLISLIREFDPDILFVVETDDWWTEKLSVLDPVYPHRLKQPQDNCYGLNFFSKLELRDPTVRFLLEDDIPSVRTGVRLRSGDWIEFYGLHPRPPEVQADTETRDAEILMVGREIRADGRPSIVAGDLNDVAWSHTTRLFQRISGTLDPRRGRGTFNTFHAGYPIFRWPLDHIFFEASFTLLRLARLPNIGSDHFPVFAELRFEPAAEAVHETPEPDHEDLQEAKEKIVEGRQAARETAAQA</sequence>
<proteinExistence type="predicted"/>
<comment type="caution">
    <text evidence="3">The sequence shown here is derived from an EMBL/GenBank/DDBJ whole genome shotgun (WGS) entry which is preliminary data.</text>
</comment>
<dbReference type="OrthoDB" id="9796594at2"/>
<evidence type="ECO:0000313" key="3">
    <source>
        <dbReference type="EMBL" id="TNC48587.1"/>
    </source>
</evidence>
<feature type="transmembrane region" description="Helical" evidence="1">
    <location>
        <begin position="33"/>
        <end position="51"/>
    </location>
</feature>
<feature type="domain" description="Endonuclease/exonuclease/phosphatase" evidence="2">
    <location>
        <begin position="110"/>
        <end position="312"/>
    </location>
</feature>
<gene>
    <name evidence="3" type="ORF">FHG66_13680</name>
</gene>
<keyword evidence="4" id="KW-1185">Reference proteome</keyword>
<dbReference type="RefSeq" id="WP_139077611.1">
    <property type="nucleotide sequence ID" value="NZ_VDFU01000016.1"/>
</dbReference>
<keyword evidence="3" id="KW-0378">Hydrolase</keyword>
<feature type="transmembrane region" description="Helical" evidence="1">
    <location>
        <begin position="58"/>
        <end position="76"/>
    </location>
</feature>
<name>A0A5C4MRK9_9RHOB</name>
<reference evidence="3 4" key="1">
    <citation type="submission" date="2019-06" db="EMBL/GenBank/DDBJ databases">
        <title>YIM 131921 draft genome.</title>
        <authorList>
            <person name="Jiang L."/>
        </authorList>
    </citation>
    <scope>NUCLEOTIDE SEQUENCE [LARGE SCALE GENOMIC DNA]</scope>
    <source>
        <strain evidence="3 4">YIM 131921</strain>
    </source>
</reference>
<dbReference type="SUPFAM" id="SSF56219">
    <property type="entry name" value="DNase I-like"/>
    <property type="match status" value="1"/>
</dbReference>
<dbReference type="Gene3D" id="3.60.10.10">
    <property type="entry name" value="Endonuclease/exonuclease/phosphatase"/>
    <property type="match status" value="1"/>
</dbReference>
<dbReference type="GO" id="GO:0004519">
    <property type="term" value="F:endonuclease activity"/>
    <property type="evidence" value="ECO:0007669"/>
    <property type="project" value="UniProtKB-KW"/>
</dbReference>
<dbReference type="AlphaFoldDB" id="A0A5C4MRK9"/>
<evidence type="ECO:0000256" key="1">
    <source>
        <dbReference type="SAM" id="Phobius"/>
    </source>
</evidence>
<accession>A0A5C4MRK9</accession>
<evidence type="ECO:0000259" key="2">
    <source>
        <dbReference type="Pfam" id="PF03372"/>
    </source>
</evidence>